<comment type="caution">
    <text evidence="1">The sequence shown here is derived from an EMBL/GenBank/DDBJ whole genome shotgun (WGS) entry which is preliminary data.</text>
</comment>
<gene>
    <name evidence="1" type="ORF">B1A_14232</name>
</gene>
<reference evidence="1" key="1">
    <citation type="submission" date="2013-08" db="EMBL/GenBank/DDBJ databases">
        <authorList>
            <person name="Mendez C."/>
            <person name="Richter M."/>
            <person name="Ferrer M."/>
            <person name="Sanchez J."/>
        </authorList>
    </citation>
    <scope>NUCLEOTIDE SEQUENCE</scope>
</reference>
<accession>T1B0Z2</accession>
<reference evidence="1" key="2">
    <citation type="journal article" date="2014" name="ISME J.">
        <title>Microbial stratification in low pH oxic and suboxic macroscopic growths along an acid mine drainage.</title>
        <authorList>
            <person name="Mendez-Garcia C."/>
            <person name="Mesa V."/>
            <person name="Sprenger R.R."/>
            <person name="Richter M."/>
            <person name="Diez M.S."/>
            <person name="Solano J."/>
            <person name="Bargiela R."/>
            <person name="Golyshina O.V."/>
            <person name="Manteca A."/>
            <person name="Ramos J.L."/>
            <person name="Gallego J.R."/>
            <person name="Llorente I."/>
            <person name="Martins Dos Santos V.A."/>
            <person name="Jensen O.N."/>
            <person name="Pelaez A.I."/>
            <person name="Sanchez J."/>
            <person name="Ferrer M."/>
        </authorList>
    </citation>
    <scope>NUCLEOTIDE SEQUENCE</scope>
</reference>
<sequence>YLNTDVGNALYGVTFGQAYAGMLPQGMLGYQSIAQLNNNTSNAVPTFDLKVAKADWNYTMANDANALGLSMSGGKVLYNGKPLIIPLYIFSADPVDQAGATTWATALATVIPGASFPVVPTAFPTLLGNQVQGSNPMPVYLLGWAPDYPFPTDYLGPMANPVNTST</sequence>
<proteinExistence type="predicted"/>
<protein>
    <submittedName>
        <fullName evidence="1">ABC-type peptide transport system, solute-binding component</fullName>
    </submittedName>
</protein>
<dbReference type="AlphaFoldDB" id="T1B0Z2"/>
<dbReference type="SUPFAM" id="SSF53850">
    <property type="entry name" value="Periplasmic binding protein-like II"/>
    <property type="match status" value="1"/>
</dbReference>
<feature type="non-terminal residue" evidence="1">
    <location>
        <position position="166"/>
    </location>
</feature>
<evidence type="ECO:0000313" key="1">
    <source>
        <dbReference type="EMBL" id="EQD48005.1"/>
    </source>
</evidence>
<dbReference type="EMBL" id="AUZX01010444">
    <property type="protein sequence ID" value="EQD48005.1"/>
    <property type="molecule type" value="Genomic_DNA"/>
</dbReference>
<organism evidence="1">
    <name type="scientific">mine drainage metagenome</name>
    <dbReference type="NCBI Taxonomy" id="410659"/>
    <lineage>
        <taxon>unclassified sequences</taxon>
        <taxon>metagenomes</taxon>
        <taxon>ecological metagenomes</taxon>
    </lineage>
</organism>
<feature type="non-terminal residue" evidence="1">
    <location>
        <position position="1"/>
    </location>
</feature>
<name>T1B0Z2_9ZZZZ</name>
<dbReference type="Gene3D" id="3.10.105.10">
    <property type="entry name" value="Dipeptide-binding Protein, Domain 3"/>
    <property type="match status" value="1"/>
</dbReference>